<reference evidence="4 5" key="1">
    <citation type="submission" date="2019-08" db="EMBL/GenBank/DDBJ databases">
        <authorList>
            <person name="Dong K."/>
        </authorList>
    </citation>
    <scope>NUCLEOTIDE SEQUENCE [LARGE SCALE GENOMIC DNA]</scope>
    <source>
        <strain evidence="4 5">JCM14558</strain>
    </source>
</reference>
<comment type="caution">
    <text evidence="4">The sequence shown here is derived from an EMBL/GenBank/DDBJ whole genome shotgun (WGS) entry which is preliminary data.</text>
</comment>
<evidence type="ECO:0000256" key="1">
    <source>
        <dbReference type="ARBA" id="ARBA00006484"/>
    </source>
</evidence>
<dbReference type="PRINTS" id="PR00081">
    <property type="entry name" value="GDHRDH"/>
</dbReference>
<dbReference type="PANTHER" id="PTHR43477:SF1">
    <property type="entry name" value="DIHYDROANTICAPSIN 7-DEHYDROGENASE"/>
    <property type="match status" value="1"/>
</dbReference>
<organism evidence="4 5">
    <name type="scientific">Microbacterium hatanonis</name>
    <dbReference type="NCBI Taxonomy" id="404366"/>
    <lineage>
        <taxon>Bacteria</taxon>
        <taxon>Bacillati</taxon>
        <taxon>Actinomycetota</taxon>
        <taxon>Actinomycetes</taxon>
        <taxon>Micrococcales</taxon>
        <taxon>Microbacteriaceae</taxon>
        <taxon>Microbacterium</taxon>
    </lineage>
</organism>
<evidence type="ECO:0000256" key="2">
    <source>
        <dbReference type="ARBA" id="ARBA00023002"/>
    </source>
</evidence>
<comment type="similarity">
    <text evidence="1">Belongs to the short-chain dehydrogenases/reductases (SDR) family.</text>
</comment>
<dbReference type="OrthoDB" id="4773823at2"/>
<dbReference type="Proteomes" id="UP000321034">
    <property type="component" value="Unassembled WGS sequence"/>
</dbReference>
<gene>
    <name evidence="4" type="ORF">FVP77_00305</name>
</gene>
<proteinExistence type="inferred from homology"/>
<keyword evidence="5" id="KW-1185">Reference proteome</keyword>
<dbReference type="AlphaFoldDB" id="A0A5C8I1N7"/>
<dbReference type="Gene3D" id="3.40.50.720">
    <property type="entry name" value="NAD(P)-binding Rossmann-like Domain"/>
    <property type="match status" value="1"/>
</dbReference>
<evidence type="ECO:0000313" key="4">
    <source>
        <dbReference type="EMBL" id="TXK11980.1"/>
    </source>
</evidence>
<evidence type="ECO:0000313" key="5">
    <source>
        <dbReference type="Proteomes" id="UP000321034"/>
    </source>
</evidence>
<dbReference type="Pfam" id="PF00106">
    <property type="entry name" value="adh_short"/>
    <property type="match status" value="1"/>
</dbReference>
<dbReference type="InterPro" id="IPR036291">
    <property type="entry name" value="NAD(P)-bd_dom_sf"/>
</dbReference>
<dbReference type="CDD" id="cd05233">
    <property type="entry name" value="SDR_c"/>
    <property type="match status" value="1"/>
</dbReference>
<dbReference type="EMBL" id="VRSV01000001">
    <property type="protein sequence ID" value="TXK11980.1"/>
    <property type="molecule type" value="Genomic_DNA"/>
</dbReference>
<dbReference type="SMART" id="SM00822">
    <property type="entry name" value="PKS_KR"/>
    <property type="match status" value="1"/>
</dbReference>
<sequence length="238" mass="24049">MDNDVAPSAASAPASGVAGRTILLAGGTSAAGIASAVALTRAGARVIVAGRDPEKLATVVAEAPGTLTIAADLTDEDAIADLARTVHDERGAVDGVLHLVGGWRGGGGLAGQSDSDYRFLERSLTALRHVSRAFDADLRESSAGRLAIVSSTAVARPLAGGANYAAIKAASEAWTRAVGQGFAKGARDGSRELNAAAVIFRTKSLEGLEGALADAFIALWSDDAEDWNDVIVELGDGG</sequence>
<accession>A0A5C8I1N7</accession>
<dbReference type="InterPro" id="IPR051122">
    <property type="entry name" value="SDR_DHRS6-like"/>
</dbReference>
<protein>
    <submittedName>
        <fullName evidence="4">SDR family oxidoreductase</fullName>
    </submittedName>
</protein>
<dbReference type="InterPro" id="IPR057326">
    <property type="entry name" value="KR_dom"/>
</dbReference>
<keyword evidence="2" id="KW-0560">Oxidoreductase</keyword>
<name>A0A5C8I1N7_9MICO</name>
<dbReference type="PANTHER" id="PTHR43477">
    <property type="entry name" value="DIHYDROANTICAPSIN 7-DEHYDROGENASE"/>
    <property type="match status" value="1"/>
</dbReference>
<feature type="domain" description="Ketoreductase" evidence="3">
    <location>
        <begin position="20"/>
        <end position="192"/>
    </location>
</feature>
<dbReference type="InterPro" id="IPR002347">
    <property type="entry name" value="SDR_fam"/>
</dbReference>
<dbReference type="GO" id="GO:0016491">
    <property type="term" value="F:oxidoreductase activity"/>
    <property type="evidence" value="ECO:0007669"/>
    <property type="project" value="UniProtKB-KW"/>
</dbReference>
<dbReference type="SUPFAM" id="SSF51735">
    <property type="entry name" value="NAD(P)-binding Rossmann-fold domains"/>
    <property type="match status" value="1"/>
</dbReference>
<dbReference type="RefSeq" id="WP_147892731.1">
    <property type="nucleotide sequence ID" value="NZ_BAAANR010000001.1"/>
</dbReference>
<evidence type="ECO:0000259" key="3">
    <source>
        <dbReference type="SMART" id="SM00822"/>
    </source>
</evidence>